<reference evidence="4" key="1">
    <citation type="submission" date="2017-10" db="EMBL/GenBank/DDBJ databases">
        <title>Phenotypic and genomic properties of facultatively anaerobic sulfur-reducing natronoarchaea from hypersaline soda lakes.</title>
        <authorList>
            <person name="Sorokin D.Y."/>
            <person name="Kublanov I.V."/>
            <person name="Roman P."/>
            <person name="Sinninghe Damste J.S."/>
            <person name="Golyshin P.N."/>
            <person name="Rojo D."/>
            <person name="Ciordia S."/>
            <person name="Mena Md.C."/>
            <person name="Ferrer M."/>
            <person name="Messina E."/>
            <person name="Smedile F."/>
            <person name="La Spada G."/>
            <person name="La Cono V."/>
            <person name="Yakimov M.M."/>
        </authorList>
    </citation>
    <scope>NUCLEOTIDE SEQUENCE [LARGE SCALE GENOMIC DNA]</scope>
    <source>
        <strain evidence="4">AArc1</strain>
    </source>
</reference>
<dbReference type="GeneID" id="37643284"/>
<keyword evidence="3" id="KW-1185">Reference proteome</keyword>
<evidence type="ECO:0000313" key="2">
    <source>
        <dbReference type="EMBL" id="AXR82785.1"/>
    </source>
</evidence>
<dbReference type="AlphaFoldDB" id="A0A346PCK8"/>
<reference evidence="3" key="2">
    <citation type="submission" date="2018-02" db="EMBL/GenBank/DDBJ databases">
        <title>Phenotypic and genomic properties of facultatively anaerobic sulfur-reducing natronoarchaea from hypersaline soda lakes.</title>
        <authorList>
            <person name="Sorokin D.Y."/>
            <person name="Kublanov I.V."/>
            <person name="Roman P."/>
            <person name="Sinninghe Damste J.S."/>
            <person name="Golyshin P.N."/>
            <person name="Rojo D."/>
            <person name="Ciordia S."/>
            <person name="Mena M.D.C."/>
            <person name="Ferrer M."/>
            <person name="Messina E."/>
            <person name="Smedile F."/>
            <person name="La Spada G."/>
            <person name="La Cono V."/>
            <person name="Yakimov M.M."/>
        </authorList>
    </citation>
    <scope>NUCLEOTIDE SEQUENCE [LARGE SCALE GENOMIC DNA]</scope>
    <source>
        <strain evidence="3">AArc-Mg</strain>
    </source>
</reference>
<dbReference type="RefSeq" id="WP_117363444.1">
    <property type="nucleotide sequence ID" value="NZ_CP024047.1"/>
</dbReference>
<dbReference type="OrthoDB" id="350085at2157"/>
<evidence type="ECO:0000313" key="3">
    <source>
        <dbReference type="Proteomes" id="UP000258613"/>
    </source>
</evidence>
<dbReference type="KEGG" id="nag:AArcMg_2795"/>
<gene>
    <name evidence="1" type="ORF">AArc1_0912</name>
    <name evidence="2" type="ORF">AArcMg_2795</name>
</gene>
<dbReference type="EMBL" id="CP024047">
    <property type="protein sequence ID" value="AXR77253.1"/>
    <property type="molecule type" value="Genomic_DNA"/>
</dbReference>
<dbReference type="KEGG" id="nan:AArc1_0912"/>
<evidence type="ECO:0000313" key="1">
    <source>
        <dbReference type="EMBL" id="AXR77253.1"/>
    </source>
</evidence>
<dbReference type="Proteomes" id="UP000258613">
    <property type="component" value="Chromosome"/>
</dbReference>
<dbReference type="EMBL" id="CP027033">
    <property type="protein sequence ID" value="AXR82785.1"/>
    <property type="molecule type" value="Genomic_DNA"/>
</dbReference>
<accession>A0A346PCK8</accession>
<evidence type="ECO:0000313" key="4">
    <source>
        <dbReference type="Proteomes" id="UP000258707"/>
    </source>
</evidence>
<protein>
    <submittedName>
        <fullName evidence="1">Uncharacterized protein</fullName>
    </submittedName>
</protein>
<accession>A0A346PTE0</accession>
<proteinExistence type="predicted"/>
<sequence>MSAPTAPRGWQDAYELPDFFERLEASGGIPVLELLEDLNERSDLGLEADGVVYHDRGIRVPGYNATFVHEPAGARGRPAFSVEVDTVGPRNTWAKFDGTNSWDAYLLRTQGLSAIAWLSDEEYQVEEAEQFSSKQDAVLNGRFSFGLFIHAGDDWDEQVERIQRTDAPAYLQGEDGSVVLPSTQSEFYQYVDSSPTSFRTSGGGAPSYLGLLELEITID</sequence>
<reference evidence="1" key="3">
    <citation type="journal article" date="2019" name="Int. J. Syst. Evol. Microbiol.">
        <title>Natronolimnobius sulfurireducens sp. nov. and Halalkaliarchaeum desulfuricum gen. nov., sp. nov., the first sulfur-respiring alkaliphilic haloarchaea from hypersaline alkaline lakes.</title>
        <authorList>
            <person name="Sorokin D.Y."/>
            <person name="Yakimov M."/>
            <person name="Messina E."/>
            <person name="Merkel A.Y."/>
            <person name="Bale N.J."/>
            <person name="Sinninghe Damste J.S."/>
        </authorList>
    </citation>
    <scope>NUCLEOTIDE SEQUENCE</scope>
    <source>
        <strain evidence="2">AArc-Mg</strain>
        <strain evidence="1">AArc1</strain>
    </source>
</reference>
<name>A0A346PCK8_9EURY</name>
<organism evidence="1 4">
    <name type="scientific">Natrarchaeobaculum sulfurireducens</name>
    <dbReference type="NCBI Taxonomy" id="2044521"/>
    <lineage>
        <taxon>Archaea</taxon>
        <taxon>Methanobacteriati</taxon>
        <taxon>Methanobacteriota</taxon>
        <taxon>Stenosarchaea group</taxon>
        <taxon>Halobacteria</taxon>
        <taxon>Halobacteriales</taxon>
        <taxon>Natrialbaceae</taxon>
        <taxon>Natrarchaeobaculum</taxon>
    </lineage>
</organism>
<dbReference type="Proteomes" id="UP000258707">
    <property type="component" value="Chromosome"/>
</dbReference>